<evidence type="ECO:0000259" key="1">
    <source>
        <dbReference type="PROSITE" id="PS50987"/>
    </source>
</evidence>
<reference evidence="2 3" key="1">
    <citation type="submission" date="2019-02" db="EMBL/GenBank/DDBJ databases">
        <title>Complete genome sequence of Pseudomonas sp. SNU WT1 isolated from rainbow trout.</title>
        <authorList>
            <person name="Oh W.T."/>
            <person name="Park S.C."/>
        </authorList>
    </citation>
    <scope>NUCLEOTIDE SEQUENCE [LARGE SCALE GENOMIC DNA]</scope>
    <source>
        <strain evidence="2 3">SNU WT1</strain>
    </source>
</reference>
<dbReference type="InterPro" id="IPR011991">
    <property type="entry name" value="ArsR-like_HTH"/>
</dbReference>
<organism evidence="2 3">
    <name type="scientific">Pseudomonas tructae</name>
    <dbReference type="NCBI Taxonomy" id="2518644"/>
    <lineage>
        <taxon>Bacteria</taxon>
        <taxon>Pseudomonadati</taxon>
        <taxon>Pseudomonadota</taxon>
        <taxon>Gammaproteobacteria</taxon>
        <taxon>Pseudomonadales</taxon>
        <taxon>Pseudomonadaceae</taxon>
        <taxon>Pseudomonas</taxon>
    </lineage>
</organism>
<dbReference type="PROSITE" id="PS50987">
    <property type="entry name" value="HTH_ARSR_2"/>
    <property type="match status" value="1"/>
</dbReference>
<keyword evidence="3" id="KW-1185">Reference proteome</keyword>
<evidence type="ECO:0000313" key="2">
    <source>
        <dbReference type="EMBL" id="QBF25027.1"/>
    </source>
</evidence>
<dbReference type="InterPro" id="IPR036388">
    <property type="entry name" value="WH-like_DNA-bd_sf"/>
</dbReference>
<dbReference type="PANTHER" id="PTHR39168:SF1">
    <property type="entry name" value="TRANSCRIPTIONAL REGULATORY PROTEIN"/>
    <property type="match status" value="1"/>
</dbReference>
<dbReference type="GO" id="GO:0003700">
    <property type="term" value="F:DNA-binding transcription factor activity"/>
    <property type="evidence" value="ECO:0007669"/>
    <property type="project" value="InterPro"/>
</dbReference>
<dbReference type="AlphaFoldDB" id="A0A411MDY8"/>
<dbReference type="Proteomes" id="UP000291130">
    <property type="component" value="Chromosome"/>
</dbReference>
<dbReference type="GO" id="GO:0003677">
    <property type="term" value="F:DNA binding"/>
    <property type="evidence" value="ECO:0007669"/>
    <property type="project" value="TreeGrafter"/>
</dbReference>
<accession>A0A411MDY8</accession>
<dbReference type="GO" id="GO:0032791">
    <property type="term" value="F:lead ion binding"/>
    <property type="evidence" value="ECO:0007669"/>
    <property type="project" value="TreeGrafter"/>
</dbReference>
<evidence type="ECO:0000313" key="3">
    <source>
        <dbReference type="Proteomes" id="UP000291130"/>
    </source>
</evidence>
<dbReference type="SMART" id="SM00418">
    <property type="entry name" value="HTH_ARSR"/>
    <property type="match status" value="1"/>
</dbReference>
<dbReference type="GO" id="GO:0046686">
    <property type="term" value="P:response to cadmium ion"/>
    <property type="evidence" value="ECO:0007669"/>
    <property type="project" value="TreeGrafter"/>
</dbReference>
<dbReference type="GO" id="GO:0097063">
    <property type="term" value="F:cadmium ion sensor activity"/>
    <property type="evidence" value="ECO:0007669"/>
    <property type="project" value="TreeGrafter"/>
</dbReference>
<dbReference type="Gene3D" id="1.10.10.10">
    <property type="entry name" value="Winged helix-like DNA-binding domain superfamily/Winged helix DNA-binding domain"/>
    <property type="match status" value="1"/>
</dbReference>
<protein>
    <submittedName>
        <fullName evidence="2">Transcriptional regulator</fullName>
    </submittedName>
</protein>
<dbReference type="OrthoDB" id="9797716at2"/>
<proteinExistence type="predicted"/>
<dbReference type="InterPro" id="IPR036390">
    <property type="entry name" value="WH_DNA-bd_sf"/>
</dbReference>
<dbReference type="CDD" id="cd00090">
    <property type="entry name" value="HTH_ARSR"/>
    <property type="match status" value="1"/>
</dbReference>
<dbReference type="EMBL" id="CP035952">
    <property type="protein sequence ID" value="QBF25027.1"/>
    <property type="molecule type" value="Genomic_DNA"/>
</dbReference>
<dbReference type="RefSeq" id="WP_130262977.1">
    <property type="nucleotide sequence ID" value="NZ_CP035952.1"/>
</dbReference>
<dbReference type="GO" id="GO:0010288">
    <property type="term" value="P:response to lead ion"/>
    <property type="evidence" value="ECO:0007669"/>
    <property type="project" value="TreeGrafter"/>
</dbReference>
<dbReference type="PANTHER" id="PTHR39168">
    <property type="entry name" value="TRANSCRIPTIONAL REGULATOR-RELATED"/>
    <property type="match status" value="1"/>
</dbReference>
<gene>
    <name evidence="2" type="ORF">EXN22_04710</name>
</gene>
<sequence>MKPVTSISQIASLLADPKRSAMLWALIDGMARPSDELASMAGLTPSSACAHLARLSASGLLKLEPRGRKRYFRLAAPEVGAAVEALASVQVNIPQNSPEQAVGGIPLSMRRARLCGDHLGGELAADLYQRLFDAGWLEGSEQQIEVTSIGRTQFAAYGIFIGALAQHQRRSFSSCRCCSEWSDHRPHLGGALGSSLLKLFLQSGWIRESETSRMLQINAQGLAHINRMAQLPVLKTAG</sequence>
<feature type="domain" description="HTH arsR-type" evidence="1">
    <location>
        <begin position="1"/>
        <end position="94"/>
    </location>
</feature>
<dbReference type="KEGG" id="ptk:EXN22_04710"/>
<name>A0A411MDY8_9PSED</name>
<dbReference type="SUPFAM" id="SSF46785">
    <property type="entry name" value="Winged helix' DNA-binding domain"/>
    <property type="match status" value="1"/>
</dbReference>
<dbReference type="InterPro" id="IPR052543">
    <property type="entry name" value="HTH_Metal-responsive_Reg"/>
</dbReference>
<dbReference type="InterPro" id="IPR001845">
    <property type="entry name" value="HTH_ArsR_DNA-bd_dom"/>
</dbReference>